<dbReference type="SUPFAM" id="SSF55961">
    <property type="entry name" value="Bet v1-like"/>
    <property type="match status" value="1"/>
</dbReference>
<dbReference type="Gene3D" id="3.30.530.20">
    <property type="match status" value="1"/>
</dbReference>
<dbReference type="AlphaFoldDB" id="A0A6L5R0U0"/>
<feature type="region of interest" description="Disordered" evidence="1">
    <location>
        <begin position="11"/>
        <end position="34"/>
    </location>
</feature>
<dbReference type="InterPro" id="IPR023393">
    <property type="entry name" value="START-like_dom_sf"/>
</dbReference>
<sequence>MRRCACSACRGFGDSSGGRSPCSGSEGPEGRDACRGYRPVLDSTYATSRVRGDVAAHLGQEDLMWVENSLRIERPLDAVFAWYAGAHAENHPRWDPDVSLERTSDEPTGVGTVFRRRNTRYGEPVEGTMEVVEYEPPRSFGVLITEGGFEMPARAEFAAEGPGATRITILVSVPDSVDADLIRARMTRSAENIRALAEADL</sequence>
<proteinExistence type="predicted"/>
<gene>
    <name evidence="2" type="ORF">GJR97_07690</name>
</gene>
<evidence type="ECO:0008006" key="4">
    <source>
        <dbReference type="Google" id="ProtNLM"/>
    </source>
</evidence>
<evidence type="ECO:0000313" key="3">
    <source>
        <dbReference type="Proteomes" id="UP000476511"/>
    </source>
</evidence>
<protein>
    <recommendedName>
        <fullName evidence="4">SRPBCC family protein</fullName>
    </recommendedName>
</protein>
<evidence type="ECO:0000313" key="2">
    <source>
        <dbReference type="EMBL" id="MRX43610.1"/>
    </source>
</evidence>
<comment type="caution">
    <text evidence="2">The sequence shown here is derived from an EMBL/GenBank/DDBJ whole genome shotgun (WGS) entry which is preliminary data.</text>
</comment>
<dbReference type="EMBL" id="WKJD01000012">
    <property type="protein sequence ID" value="MRX43610.1"/>
    <property type="molecule type" value="Genomic_DNA"/>
</dbReference>
<name>A0A6L5R0U0_9MICO</name>
<organism evidence="2 3">
    <name type="scientific">Agromyces kandeliae</name>
    <dbReference type="NCBI Taxonomy" id="2666141"/>
    <lineage>
        <taxon>Bacteria</taxon>
        <taxon>Bacillati</taxon>
        <taxon>Actinomycetota</taxon>
        <taxon>Actinomycetes</taxon>
        <taxon>Micrococcales</taxon>
        <taxon>Microbacteriaceae</taxon>
        <taxon>Agromyces</taxon>
    </lineage>
</organism>
<evidence type="ECO:0000256" key="1">
    <source>
        <dbReference type="SAM" id="MobiDB-lite"/>
    </source>
</evidence>
<dbReference type="Proteomes" id="UP000476511">
    <property type="component" value="Unassembled WGS sequence"/>
</dbReference>
<keyword evidence="3" id="KW-1185">Reference proteome</keyword>
<reference evidence="2 3" key="1">
    <citation type="submission" date="2019-11" db="EMBL/GenBank/DDBJ databases">
        <title>Agromyces kandeliae sp. nov., isolated from mangrove soil.</title>
        <authorList>
            <person name="Wang R."/>
        </authorList>
    </citation>
    <scope>NUCLEOTIDE SEQUENCE [LARGE SCALE GENOMIC DNA]</scope>
    <source>
        <strain evidence="2 3">Q22</strain>
    </source>
</reference>
<accession>A0A6L5R0U0</accession>